<dbReference type="Proteomes" id="UP000194236">
    <property type="component" value="Unassembled WGS sequence"/>
</dbReference>
<feature type="region of interest" description="Disordered" evidence="4">
    <location>
        <begin position="195"/>
        <end position="234"/>
    </location>
</feature>
<organism evidence="5 6">
    <name type="scientific">Euroglyphus maynei</name>
    <name type="common">Mayne's house dust mite</name>
    <dbReference type="NCBI Taxonomy" id="6958"/>
    <lineage>
        <taxon>Eukaryota</taxon>
        <taxon>Metazoa</taxon>
        <taxon>Ecdysozoa</taxon>
        <taxon>Arthropoda</taxon>
        <taxon>Chelicerata</taxon>
        <taxon>Arachnida</taxon>
        <taxon>Acari</taxon>
        <taxon>Acariformes</taxon>
        <taxon>Sarcoptiformes</taxon>
        <taxon>Astigmata</taxon>
        <taxon>Psoroptidia</taxon>
        <taxon>Analgoidea</taxon>
        <taxon>Pyroglyphidae</taxon>
        <taxon>Pyroglyphinae</taxon>
        <taxon>Euroglyphus</taxon>
    </lineage>
</organism>
<feature type="compositionally biased region" description="Low complexity" evidence="4">
    <location>
        <begin position="163"/>
        <end position="174"/>
    </location>
</feature>
<comment type="subcellular location">
    <subcellularLocation>
        <location evidence="1">Nucleus</location>
    </subcellularLocation>
</comment>
<dbReference type="EMBL" id="MUJZ01067663">
    <property type="protein sequence ID" value="OTF70028.1"/>
    <property type="molecule type" value="Genomic_DNA"/>
</dbReference>
<evidence type="ECO:0000256" key="4">
    <source>
        <dbReference type="SAM" id="MobiDB-lite"/>
    </source>
</evidence>
<comment type="caution">
    <text evidence="5">The sequence shown here is derived from an EMBL/GenBank/DDBJ whole genome shotgun (WGS) entry which is preliminary data.</text>
</comment>
<keyword evidence="6" id="KW-1185">Reference proteome</keyword>
<feature type="compositionally biased region" description="Low complexity" evidence="4">
    <location>
        <begin position="15"/>
        <end position="26"/>
    </location>
</feature>
<feature type="region of interest" description="Disordered" evidence="4">
    <location>
        <begin position="134"/>
        <end position="174"/>
    </location>
</feature>
<dbReference type="PANTHER" id="PTHR13293">
    <property type="entry name" value="AKIRIN-RELATED"/>
    <property type="match status" value="1"/>
</dbReference>
<evidence type="ECO:0000256" key="3">
    <source>
        <dbReference type="ARBA" id="ARBA00023242"/>
    </source>
</evidence>
<evidence type="ECO:0000313" key="5">
    <source>
        <dbReference type="EMBL" id="OTF70028.1"/>
    </source>
</evidence>
<dbReference type="GO" id="GO:0005634">
    <property type="term" value="C:nucleus"/>
    <property type="evidence" value="ECO:0007669"/>
    <property type="project" value="UniProtKB-SubCell"/>
</dbReference>
<dbReference type="GO" id="GO:0003712">
    <property type="term" value="F:transcription coregulator activity"/>
    <property type="evidence" value="ECO:0007669"/>
    <property type="project" value="TreeGrafter"/>
</dbReference>
<sequence>MACVTLKRPLEWVDPSMSPESGSSSPTHMIISNSPPHHGLRSPKRLCLQSLSQSSSTSANTSSPYSSNPLNTCHFSSFTSPFANNFSNTNTNQSPNSGSNFKQIKSSDLADQIRDEVFRLRLVRRKMAKVSAIGNKLQESSSHQQQQDTKTISNNVATDKQHSSSSSASTSTSSTQHTAYSLFASLIDAANHHYDKQEHHDENLSSTTYNSDNNHDDDDGNESRKKSSGSSKSLASINNNEPLFTFNHVVLIVERILREKEESIRREYDAILSQRLAEQYDQFVKFSYDQIQRRFDSQSLPSYLS</sequence>
<proteinExistence type="inferred from homology"/>
<protein>
    <submittedName>
        <fullName evidence="5">Uncharacterized protein</fullName>
    </submittedName>
</protein>
<dbReference type="AlphaFoldDB" id="A0A1Y3AQ59"/>
<dbReference type="GO" id="GO:0000785">
    <property type="term" value="C:chromatin"/>
    <property type="evidence" value="ECO:0007669"/>
    <property type="project" value="TreeGrafter"/>
</dbReference>
<evidence type="ECO:0000256" key="2">
    <source>
        <dbReference type="ARBA" id="ARBA00005625"/>
    </source>
</evidence>
<comment type="similarity">
    <text evidence="2">Belongs to the akirin family.</text>
</comment>
<feature type="compositionally biased region" description="Polar residues" evidence="4">
    <location>
        <begin position="137"/>
        <end position="158"/>
    </location>
</feature>
<dbReference type="InterPro" id="IPR024132">
    <property type="entry name" value="Akirin"/>
</dbReference>
<dbReference type="GO" id="GO:0045944">
    <property type="term" value="P:positive regulation of transcription by RNA polymerase II"/>
    <property type="evidence" value="ECO:0007669"/>
    <property type="project" value="TreeGrafter"/>
</dbReference>
<keyword evidence="3" id="KW-0539">Nucleus</keyword>
<dbReference type="OrthoDB" id="10039914at2759"/>
<name>A0A1Y3AQ59_EURMA</name>
<reference evidence="5 6" key="1">
    <citation type="submission" date="2017-03" db="EMBL/GenBank/DDBJ databases">
        <title>Genome Survey of Euroglyphus maynei.</title>
        <authorList>
            <person name="Arlian L.G."/>
            <person name="Morgan M.S."/>
            <person name="Rider S.D."/>
        </authorList>
    </citation>
    <scope>NUCLEOTIDE SEQUENCE [LARGE SCALE GENOMIC DNA]</scope>
    <source>
        <strain evidence="5">Arlian Lab</strain>
        <tissue evidence="5">Whole body</tissue>
    </source>
</reference>
<evidence type="ECO:0000256" key="1">
    <source>
        <dbReference type="ARBA" id="ARBA00004123"/>
    </source>
</evidence>
<accession>A0A1Y3AQ59</accession>
<feature type="region of interest" description="Disordered" evidence="4">
    <location>
        <begin position="13"/>
        <end position="42"/>
    </location>
</feature>
<dbReference type="GO" id="GO:0045089">
    <property type="term" value="P:positive regulation of innate immune response"/>
    <property type="evidence" value="ECO:0007669"/>
    <property type="project" value="TreeGrafter"/>
</dbReference>
<evidence type="ECO:0000313" key="6">
    <source>
        <dbReference type="Proteomes" id="UP000194236"/>
    </source>
</evidence>
<gene>
    <name evidence="5" type="ORF">BLA29_003409</name>
</gene>
<dbReference type="PANTHER" id="PTHR13293:SF6">
    <property type="entry name" value="AKIRIN-RELATED"/>
    <property type="match status" value="1"/>
</dbReference>